<gene>
    <name evidence="6" type="ORF">ABK249_24020</name>
</gene>
<dbReference type="PANTHER" id="PTHR24567">
    <property type="entry name" value="CRP FAMILY TRANSCRIPTIONAL REGULATORY PROTEIN"/>
    <property type="match status" value="1"/>
</dbReference>
<dbReference type="InterPro" id="IPR000595">
    <property type="entry name" value="cNMP-bd_dom"/>
</dbReference>
<evidence type="ECO:0000313" key="6">
    <source>
        <dbReference type="EMBL" id="MEQ1407997.1"/>
    </source>
</evidence>
<accession>A0ABV0M8A9</accession>
<dbReference type="PROSITE" id="PS50042">
    <property type="entry name" value="CNMP_BINDING_3"/>
    <property type="match status" value="1"/>
</dbReference>
<dbReference type="InterPro" id="IPR018490">
    <property type="entry name" value="cNMP-bd_dom_sf"/>
</dbReference>
<dbReference type="CDD" id="cd00092">
    <property type="entry name" value="HTH_CRP"/>
    <property type="match status" value="1"/>
</dbReference>
<reference evidence="6 7" key="1">
    <citation type="submission" date="2024-05" db="EMBL/GenBank/DDBJ databases">
        <title>Neorhizobium sp. Rsf11, a plant growth promoting and heavy metal resistant PAH-degrader.</title>
        <authorList>
            <person name="Golubev S.N."/>
            <person name="Muratova A.Y."/>
            <person name="Markelova M.I."/>
        </authorList>
    </citation>
    <scope>NUCLEOTIDE SEQUENCE [LARGE SCALE GENOMIC DNA]</scope>
    <source>
        <strain evidence="6 7">Rsf11</strain>
    </source>
</reference>
<dbReference type="InterPro" id="IPR014710">
    <property type="entry name" value="RmlC-like_jellyroll"/>
</dbReference>
<dbReference type="InterPro" id="IPR050397">
    <property type="entry name" value="Env_Response_Regulators"/>
</dbReference>
<evidence type="ECO:0000259" key="4">
    <source>
        <dbReference type="PROSITE" id="PS50042"/>
    </source>
</evidence>
<dbReference type="SUPFAM" id="SSF46785">
    <property type="entry name" value="Winged helix' DNA-binding domain"/>
    <property type="match status" value="1"/>
</dbReference>
<dbReference type="SUPFAM" id="SSF51206">
    <property type="entry name" value="cAMP-binding domain-like"/>
    <property type="match status" value="1"/>
</dbReference>
<dbReference type="EMBL" id="JBEAAL010000022">
    <property type="protein sequence ID" value="MEQ1407997.1"/>
    <property type="molecule type" value="Genomic_DNA"/>
</dbReference>
<feature type="domain" description="HTH crp-type" evidence="5">
    <location>
        <begin position="188"/>
        <end position="262"/>
    </location>
</feature>
<evidence type="ECO:0000259" key="5">
    <source>
        <dbReference type="PROSITE" id="PS51063"/>
    </source>
</evidence>
<dbReference type="SMART" id="SM00100">
    <property type="entry name" value="cNMP"/>
    <property type="match status" value="1"/>
</dbReference>
<organism evidence="6 7">
    <name type="scientific">Neorhizobium phenanthreniclasticum</name>
    <dbReference type="NCBI Taxonomy" id="3157917"/>
    <lineage>
        <taxon>Bacteria</taxon>
        <taxon>Pseudomonadati</taxon>
        <taxon>Pseudomonadota</taxon>
        <taxon>Alphaproteobacteria</taxon>
        <taxon>Hyphomicrobiales</taxon>
        <taxon>Rhizobiaceae</taxon>
        <taxon>Rhizobium/Agrobacterium group</taxon>
        <taxon>Neorhizobium</taxon>
    </lineage>
</organism>
<evidence type="ECO:0000256" key="2">
    <source>
        <dbReference type="ARBA" id="ARBA00023125"/>
    </source>
</evidence>
<dbReference type="Proteomes" id="UP001496627">
    <property type="component" value="Unassembled WGS sequence"/>
</dbReference>
<feature type="domain" description="Cyclic nucleotide-binding" evidence="4">
    <location>
        <begin position="77"/>
        <end position="126"/>
    </location>
</feature>
<dbReference type="PRINTS" id="PR00034">
    <property type="entry name" value="HTHCRP"/>
</dbReference>
<dbReference type="Gene3D" id="1.10.10.10">
    <property type="entry name" value="Winged helix-like DNA-binding domain superfamily/Winged helix DNA-binding domain"/>
    <property type="match status" value="1"/>
</dbReference>
<dbReference type="PROSITE" id="PS51063">
    <property type="entry name" value="HTH_CRP_2"/>
    <property type="match status" value="1"/>
</dbReference>
<sequence length="290" mass="32372">MRELASACYRLLQNRTVFHTISIRVLPGFGQLYPSKDGGSAMFLTSNRIHGYEIARATELGEQSCLHTLFARQPVEHLTPGQSLFFEGDSAKHVFDVIEGTLRIFRIISDGRRIITGFVHAGDIVGVSLKGNYLYSAEAITATKVRRLTRKAFDMAVADSEELRPQVFAHVCDEMAAAQDQMVLLSCKNAEERLCSFLLKYLRRTMSEGALQPIVDLPMTRLDMGDYLGLTIETVSRTITKLTSKGVLGPAGRHSLRIIKPATLAQLAGDGDEYEDSRRDFVVHGERRRH</sequence>
<dbReference type="PROSITE" id="PS00042">
    <property type="entry name" value="HTH_CRP_1"/>
    <property type="match status" value="1"/>
</dbReference>
<keyword evidence="2" id="KW-0238">DNA-binding</keyword>
<protein>
    <submittedName>
        <fullName evidence="6">Helix-turn-helix domain-containing protein</fullName>
    </submittedName>
</protein>
<keyword evidence="1" id="KW-0805">Transcription regulation</keyword>
<dbReference type="Pfam" id="PF13545">
    <property type="entry name" value="HTH_Crp_2"/>
    <property type="match status" value="1"/>
</dbReference>
<dbReference type="InterPro" id="IPR012318">
    <property type="entry name" value="HTH_CRP"/>
</dbReference>
<evidence type="ECO:0000256" key="1">
    <source>
        <dbReference type="ARBA" id="ARBA00023015"/>
    </source>
</evidence>
<proteinExistence type="predicted"/>
<evidence type="ECO:0000256" key="3">
    <source>
        <dbReference type="ARBA" id="ARBA00023163"/>
    </source>
</evidence>
<dbReference type="InterPro" id="IPR036388">
    <property type="entry name" value="WH-like_DNA-bd_sf"/>
</dbReference>
<dbReference type="PANTHER" id="PTHR24567:SF75">
    <property type="entry name" value="FUMARATE AND NITRATE REDUCTION REGULATORY PROTEIN"/>
    <property type="match status" value="1"/>
</dbReference>
<dbReference type="InterPro" id="IPR018335">
    <property type="entry name" value="Tscrpt_reg_HTH_Crp-type_CS"/>
</dbReference>
<dbReference type="SMART" id="SM00419">
    <property type="entry name" value="HTH_CRP"/>
    <property type="match status" value="1"/>
</dbReference>
<comment type="caution">
    <text evidence="6">The sequence shown here is derived from an EMBL/GenBank/DDBJ whole genome shotgun (WGS) entry which is preliminary data.</text>
</comment>
<dbReference type="Pfam" id="PF00027">
    <property type="entry name" value="cNMP_binding"/>
    <property type="match status" value="1"/>
</dbReference>
<keyword evidence="7" id="KW-1185">Reference proteome</keyword>
<dbReference type="Gene3D" id="2.60.120.10">
    <property type="entry name" value="Jelly Rolls"/>
    <property type="match status" value="1"/>
</dbReference>
<evidence type="ECO:0000313" key="7">
    <source>
        <dbReference type="Proteomes" id="UP001496627"/>
    </source>
</evidence>
<dbReference type="InterPro" id="IPR036390">
    <property type="entry name" value="WH_DNA-bd_sf"/>
</dbReference>
<name>A0ABV0M8A9_9HYPH</name>
<keyword evidence="3" id="KW-0804">Transcription</keyword>
<dbReference type="CDD" id="cd00038">
    <property type="entry name" value="CAP_ED"/>
    <property type="match status" value="1"/>
</dbReference>